<keyword evidence="3" id="KW-1185">Reference proteome</keyword>
<comment type="caution">
    <text evidence="2">The sequence shown here is derived from an EMBL/GenBank/DDBJ whole genome shotgun (WGS) entry which is preliminary data.</text>
</comment>
<dbReference type="Gene3D" id="1.10.150.280">
    <property type="entry name" value="AF1531-like domain"/>
    <property type="match status" value="1"/>
</dbReference>
<dbReference type="Gene3D" id="3.10.560.10">
    <property type="entry name" value="Outer membrane lipoprotein wza domain like"/>
    <property type="match status" value="1"/>
</dbReference>
<dbReference type="Proteomes" id="UP001638015">
    <property type="component" value="Unassembled WGS sequence"/>
</dbReference>
<dbReference type="SUPFAM" id="SSF47781">
    <property type="entry name" value="RuvA domain 2-like"/>
    <property type="match status" value="1"/>
</dbReference>
<dbReference type="InterPro" id="IPR003583">
    <property type="entry name" value="Hlx-hairpin-Hlx_DNA-bd_motif"/>
</dbReference>
<feature type="domain" description="Helix-hairpin-helix DNA-binding motif class 1" evidence="1">
    <location>
        <begin position="186"/>
        <end position="205"/>
    </location>
</feature>
<dbReference type="EMBL" id="JBGMEH010000006">
    <property type="protein sequence ID" value="MFO3716229.1"/>
    <property type="molecule type" value="Genomic_DNA"/>
</dbReference>
<reference evidence="2 3" key="1">
    <citation type="journal article" date="2025" name="Anaerobe">
        <title>Description of Anaerococcus kampingiae sp. nov., Anaerococcus groningensis sp. nov., Anaerococcus martiniensis sp. nov., and Anaerococcus cruorum sp. nov., isolated from human clinical specimens.</title>
        <authorList>
            <person name="Boiten K.E."/>
            <person name="Meijer J."/>
            <person name="van Wezel E.M."/>
            <person name="Veloo A.C.M."/>
        </authorList>
    </citation>
    <scope>NUCLEOTIDE SEQUENCE [LARGE SCALE GENOMIC DNA]</scope>
    <source>
        <strain evidence="2 3">ENR1039</strain>
    </source>
</reference>
<dbReference type="Pfam" id="PF12836">
    <property type="entry name" value="HHH_3"/>
    <property type="match status" value="1"/>
</dbReference>
<gene>
    <name evidence="2" type="ORF">ACCQ40_05435</name>
</gene>
<dbReference type="PANTHER" id="PTHR21180:SF32">
    <property type="entry name" value="ENDONUCLEASE_EXONUCLEASE_PHOSPHATASE FAMILY DOMAIN-CONTAINING PROTEIN 1"/>
    <property type="match status" value="1"/>
</dbReference>
<dbReference type="InterPro" id="IPR010994">
    <property type="entry name" value="RuvA_2-like"/>
</dbReference>
<evidence type="ECO:0000313" key="3">
    <source>
        <dbReference type="Proteomes" id="UP001638015"/>
    </source>
</evidence>
<dbReference type="NCBIfam" id="TIGR00426">
    <property type="entry name" value="competence protein ComEA helix-hairpin-helix repeat region"/>
    <property type="match status" value="1"/>
</dbReference>
<dbReference type="RefSeq" id="WP_394018183.1">
    <property type="nucleotide sequence ID" value="NZ_JBGMEH010000006.1"/>
</dbReference>
<accession>A0ABW9MWT8</accession>
<name>A0ABW9MWT8_9FIRM</name>
<dbReference type="PANTHER" id="PTHR21180">
    <property type="entry name" value="ENDONUCLEASE/EXONUCLEASE/PHOSPHATASE FAMILY DOMAIN-CONTAINING PROTEIN 1"/>
    <property type="match status" value="1"/>
</dbReference>
<dbReference type="Pfam" id="PF10531">
    <property type="entry name" value="SLBB"/>
    <property type="match status" value="1"/>
</dbReference>
<evidence type="ECO:0000313" key="2">
    <source>
        <dbReference type="EMBL" id="MFO3716229.1"/>
    </source>
</evidence>
<evidence type="ECO:0000259" key="1">
    <source>
        <dbReference type="SMART" id="SM00278"/>
    </source>
</evidence>
<organism evidence="2 3">
    <name type="scientific">Anaerococcus cruorum</name>
    <dbReference type="NCBI Taxonomy" id="3115617"/>
    <lineage>
        <taxon>Bacteria</taxon>
        <taxon>Bacillati</taxon>
        <taxon>Bacillota</taxon>
        <taxon>Tissierellia</taxon>
        <taxon>Tissierellales</taxon>
        <taxon>Peptoniphilaceae</taxon>
        <taxon>Anaerococcus</taxon>
    </lineage>
</organism>
<protein>
    <submittedName>
        <fullName evidence="2">DUF655 domain-containing protein</fullName>
    </submittedName>
</protein>
<dbReference type="SMART" id="SM00278">
    <property type="entry name" value="HhH1"/>
    <property type="match status" value="2"/>
</dbReference>
<dbReference type="InterPro" id="IPR019554">
    <property type="entry name" value="Soluble_ligand-bd"/>
</dbReference>
<sequence>MENRNKDKIIIGLIVALALVLGNNFVKDKDDNLLDNNVSLLETDNDSLIEKDSEDHIADDNDQIKVHISGQINREGVYEVEDGDRLDDLIKQAGGLSPDADNKSLNLAMKLEDQMKIYIPSENEILDQENVGANQIVSKPDSISENGKININTASKEELMTLPNVGEKRAQAIIDYRESKKFETIEEIKNVTGIGEKFYQAMIELITV</sequence>
<dbReference type="InterPro" id="IPR051675">
    <property type="entry name" value="Endo/Exo/Phosphatase_dom_1"/>
</dbReference>
<proteinExistence type="predicted"/>
<dbReference type="InterPro" id="IPR004509">
    <property type="entry name" value="Competence_ComEA_HhH"/>
</dbReference>
<feature type="domain" description="Helix-hairpin-helix DNA-binding motif class 1" evidence="1">
    <location>
        <begin position="157"/>
        <end position="176"/>
    </location>
</feature>